<dbReference type="PANTHER" id="PTHR10772">
    <property type="entry name" value="10 KDA HEAT SHOCK PROTEIN"/>
    <property type="match status" value="1"/>
</dbReference>
<dbReference type="KEGG" id="cvr:CHLNCDRAFT_30526"/>
<dbReference type="GO" id="GO:0044183">
    <property type="term" value="F:protein folding chaperone"/>
    <property type="evidence" value="ECO:0007669"/>
    <property type="project" value="InterPro"/>
</dbReference>
<evidence type="ECO:0000256" key="5">
    <source>
        <dbReference type="ARBA" id="ARBA00083733"/>
    </source>
</evidence>
<dbReference type="AlphaFoldDB" id="E1ZAZ4"/>
<dbReference type="RefSeq" id="XP_005849240.1">
    <property type="nucleotide sequence ID" value="XM_005849178.1"/>
</dbReference>
<name>E1ZAZ4_CHLVA</name>
<dbReference type="PRINTS" id="PR00297">
    <property type="entry name" value="CHAPERONIN10"/>
</dbReference>
<proteinExistence type="inferred from homology"/>
<accession>E1ZAZ4</accession>
<dbReference type="FunCoup" id="E1ZAZ4">
    <property type="interactions" value="1157"/>
</dbReference>
<evidence type="ECO:0000256" key="4">
    <source>
        <dbReference type="ARBA" id="ARBA00062160"/>
    </source>
</evidence>
<comment type="subunit">
    <text evidence="4">Forms stable complexes with CPN60 in the presence of ATP.</text>
</comment>
<comment type="function">
    <text evidence="3">Seems to function only as a co-chaperone, along with cpn60, and in certain cases is essential for the discharge of biologically active proteins from cpn60.</text>
</comment>
<keyword evidence="8" id="KW-1185">Reference proteome</keyword>
<dbReference type="InParanoid" id="E1ZAZ4"/>
<dbReference type="Pfam" id="PF00166">
    <property type="entry name" value="Cpn10"/>
    <property type="match status" value="1"/>
</dbReference>
<dbReference type="GO" id="GO:0046872">
    <property type="term" value="F:metal ion binding"/>
    <property type="evidence" value="ECO:0007669"/>
    <property type="project" value="TreeGrafter"/>
</dbReference>
<evidence type="ECO:0000313" key="7">
    <source>
        <dbReference type="EMBL" id="EFN57138.1"/>
    </source>
</evidence>
<comment type="similarity">
    <text evidence="1 6">Belongs to the GroES chaperonin family.</text>
</comment>
<protein>
    <recommendedName>
        <fullName evidence="5">Protein groES</fullName>
    </recommendedName>
</protein>
<dbReference type="Proteomes" id="UP000008141">
    <property type="component" value="Unassembled WGS sequence"/>
</dbReference>
<dbReference type="GO" id="GO:0051082">
    <property type="term" value="F:unfolded protein binding"/>
    <property type="evidence" value="ECO:0007669"/>
    <property type="project" value="TreeGrafter"/>
</dbReference>
<evidence type="ECO:0000256" key="3">
    <source>
        <dbReference type="ARBA" id="ARBA00053355"/>
    </source>
</evidence>
<dbReference type="InterPro" id="IPR018369">
    <property type="entry name" value="Chaprnonin_Cpn10_CS"/>
</dbReference>
<keyword evidence="2 6" id="KW-0143">Chaperone</keyword>
<dbReference type="InterPro" id="IPR037124">
    <property type="entry name" value="Chaperonin_GroES_sf"/>
</dbReference>
<dbReference type="FunFam" id="2.30.33.40:FF:000002">
    <property type="entry name" value="10 kDa chaperonin, mitochondrial"/>
    <property type="match status" value="1"/>
</dbReference>
<dbReference type="HAMAP" id="MF_00580">
    <property type="entry name" value="CH10"/>
    <property type="match status" value="1"/>
</dbReference>
<dbReference type="CDD" id="cd00320">
    <property type="entry name" value="cpn10"/>
    <property type="match status" value="1"/>
</dbReference>
<dbReference type="SUPFAM" id="SSF50129">
    <property type="entry name" value="GroES-like"/>
    <property type="match status" value="1"/>
</dbReference>
<dbReference type="Gene3D" id="2.30.33.40">
    <property type="entry name" value="GroES chaperonin"/>
    <property type="match status" value="1"/>
</dbReference>
<dbReference type="OMA" id="EDFLIMR"/>
<evidence type="ECO:0000256" key="2">
    <source>
        <dbReference type="ARBA" id="ARBA00023186"/>
    </source>
</evidence>
<dbReference type="InterPro" id="IPR020818">
    <property type="entry name" value="Chaperonin_GroES"/>
</dbReference>
<evidence type="ECO:0000313" key="8">
    <source>
        <dbReference type="Proteomes" id="UP000008141"/>
    </source>
</evidence>
<dbReference type="GO" id="GO:0051087">
    <property type="term" value="F:protein-folding chaperone binding"/>
    <property type="evidence" value="ECO:0007669"/>
    <property type="project" value="TreeGrafter"/>
</dbReference>
<dbReference type="PANTHER" id="PTHR10772:SF0">
    <property type="entry name" value="10 KDA HEAT SHOCK PROTEIN, MITOCHONDRIAL"/>
    <property type="match status" value="1"/>
</dbReference>
<reference evidence="7 8" key="1">
    <citation type="journal article" date="2010" name="Plant Cell">
        <title>The Chlorella variabilis NC64A genome reveals adaptation to photosymbiosis, coevolution with viruses, and cryptic sex.</title>
        <authorList>
            <person name="Blanc G."/>
            <person name="Duncan G."/>
            <person name="Agarkova I."/>
            <person name="Borodovsky M."/>
            <person name="Gurnon J."/>
            <person name="Kuo A."/>
            <person name="Lindquist E."/>
            <person name="Lucas S."/>
            <person name="Pangilinan J."/>
            <person name="Polle J."/>
            <person name="Salamov A."/>
            <person name="Terry A."/>
            <person name="Yamada T."/>
            <person name="Dunigan D.D."/>
            <person name="Grigoriev I.V."/>
            <person name="Claverie J.M."/>
            <person name="Van Etten J.L."/>
        </authorList>
    </citation>
    <scope>NUCLEOTIDE SEQUENCE [LARGE SCALE GENOMIC DNA]</scope>
    <source>
        <strain evidence="7 8">NC64A</strain>
    </source>
</reference>
<evidence type="ECO:0000256" key="6">
    <source>
        <dbReference type="RuleBase" id="RU003479"/>
    </source>
</evidence>
<dbReference type="GO" id="GO:0005524">
    <property type="term" value="F:ATP binding"/>
    <property type="evidence" value="ECO:0007669"/>
    <property type="project" value="InterPro"/>
</dbReference>
<dbReference type="EMBL" id="GL433840">
    <property type="protein sequence ID" value="EFN57138.1"/>
    <property type="molecule type" value="Genomic_DNA"/>
</dbReference>
<dbReference type="GO" id="GO:0005739">
    <property type="term" value="C:mitochondrion"/>
    <property type="evidence" value="ECO:0007669"/>
    <property type="project" value="UniProtKB-ARBA"/>
</dbReference>
<dbReference type="PROSITE" id="PS00681">
    <property type="entry name" value="CHAPERONINS_CPN10"/>
    <property type="match status" value="1"/>
</dbReference>
<dbReference type="GeneID" id="17356364"/>
<organism evidence="8">
    <name type="scientific">Chlorella variabilis</name>
    <name type="common">Green alga</name>
    <dbReference type="NCBI Taxonomy" id="554065"/>
    <lineage>
        <taxon>Eukaryota</taxon>
        <taxon>Viridiplantae</taxon>
        <taxon>Chlorophyta</taxon>
        <taxon>core chlorophytes</taxon>
        <taxon>Trebouxiophyceae</taxon>
        <taxon>Chlorellales</taxon>
        <taxon>Chlorellaceae</taxon>
        <taxon>Chlorella clade</taxon>
        <taxon>Chlorella</taxon>
    </lineage>
</organism>
<dbReference type="OrthoDB" id="184876at2759"/>
<sequence>MSGLKKLVPLLDRVLVEKITPPAKSVGGVLLPESAVQKINSATVVAVGPGRRTNTGELVPVSVKEGDKVLLPDYGGTTVKLEEKEFHLYRDDEILGVLTE</sequence>
<dbReference type="SMART" id="SM00883">
    <property type="entry name" value="Cpn10"/>
    <property type="match status" value="1"/>
</dbReference>
<dbReference type="eggNOG" id="KOG1641">
    <property type="taxonomic scope" value="Eukaryota"/>
</dbReference>
<evidence type="ECO:0000256" key="1">
    <source>
        <dbReference type="ARBA" id="ARBA00006975"/>
    </source>
</evidence>
<dbReference type="STRING" id="554065.E1ZAZ4"/>
<gene>
    <name evidence="7" type="ORF">CHLNCDRAFT_30526</name>
</gene>
<dbReference type="InterPro" id="IPR011032">
    <property type="entry name" value="GroES-like_sf"/>
</dbReference>